<keyword evidence="4" id="KW-0068">Autocatalytic cleavage</keyword>
<dbReference type="SUPFAM" id="SSF56276">
    <property type="entry name" value="S-adenosylmethionine decarboxylase"/>
    <property type="match status" value="1"/>
</dbReference>
<dbReference type="PANTHER" id="PTHR11703:SF0">
    <property type="entry name" value="DEOXYHYPUSINE SYNTHASE"/>
    <property type="match status" value="1"/>
</dbReference>
<evidence type="ECO:0000256" key="5">
    <source>
        <dbReference type="ARBA" id="ARBA00023027"/>
    </source>
</evidence>
<dbReference type="Gene3D" id="3.60.90.10">
    <property type="entry name" value="S-adenosylmethionine decarboxylase"/>
    <property type="match status" value="1"/>
</dbReference>
<dbReference type="GO" id="GO:0004014">
    <property type="term" value="F:adenosylmethionine decarboxylase activity"/>
    <property type="evidence" value="ECO:0007669"/>
    <property type="project" value="InterPro"/>
</dbReference>
<comment type="similarity">
    <text evidence="2">Belongs to the deoxyhypusine synthase family.</text>
</comment>
<keyword evidence="5" id="KW-0520">NAD</keyword>
<dbReference type="SUPFAM" id="SSF52467">
    <property type="entry name" value="DHS-like NAD/FAD-binding domain"/>
    <property type="match status" value="1"/>
</dbReference>
<dbReference type="InterPro" id="IPR029035">
    <property type="entry name" value="DHS-like_NAD/FAD-binding_dom"/>
</dbReference>
<reference evidence="11" key="1">
    <citation type="journal article" date="2014" name="Genome Biol. Evol.">
        <title>Pangenome evidence for extensive interdomain horizontal transfer affecting lineage core and shell genes in uncultured planktonic thaumarchaeota and euryarchaeota.</title>
        <authorList>
            <person name="Deschamps P."/>
            <person name="Zivanovic Y."/>
            <person name="Moreira D."/>
            <person name="Rodriguez-Valera F."/>
            <person name="Lopez-Garcia P."/>
        </authorList>
    </citation>
    <scope>NUCLEOTIDE SEQUENCE</scope>
</reference>
<comment type="cofactor">
    <cofactor evidence="1">
        <name>pyruvate</name>
        <dbReference type="ChEBI" id="CHEBI:15361"/>
    </cofactor>
</comment>
<dbReference type="EMBL" id="KF900695">
    <property type="protein sequence ID" value="AIF03972.1"/>
    <property type="molecule type" value="Genomic_DNA"/>
</dbReference>
<evidence type="ECO:0000256" key="3">
    <source>
        <dbReference type="ARBA" id="ARBA00022793"/>
    </source>
</evidence>
<evidence type="ECO:0000256" key="9">
    <source>
        <dbReference type="ARBA" id="ARBA00023270"/>
    </source>
</evidence>
<dbReference type="GO" id="GO:0034038">
    <property type="term" value="F:deoxyhypusine synthase activity"/>
    <property type="evidence" value="ECO:0007669"/>
    <property type="project" value="UniProtKB-EC"/>
</dbReference>
<evidence type="ECO:0000313" key="11">
    <source>
        <dbReference type="EMBL" id="AIF03972.1"/>
    </source>
</evidence>
<name>A0A075GPJ6_9EURY</name>
<dbReference type="Pfam" id="PF02675">
    <property type="entry name" value="AdoMet_dc"/>
    <property type="match status" value="1"/>
</dbReference>
<protein>
    <submittedName>
        <fullName evidence="11">Deoxyhypusine synthase family protein (Dys1)</fullName>
        <ecNumber evidence="11">2.5.1.46</ecNumber>
    </submittedName>
</protein>
<dbReference type="EC" id="2.5.1.46" evidence="11"/>
<evidence type="ECO:0000256" key="2">
    <source>
        <dbReference type="ARBA" id="ARBA00009892"/>
    </source>
</evidence>
<evidence type="ECO:0000256" key="1">
    <source>
        <dbReference type="ARBA" id="ARBA00001928"/>
    </source>
</evidence>
<dbReference type="AlphaFoldDB" id="A0A075GPJ6"/>
<proteinExistence type="inferred from homology"/>
<evidence type="ECO:0000256" key="10">
    <source>
        <dbReference type="ARBA" id="ARBA00023317"/>
    </source>
</evidence>
<dbReference type="GO" id="GO:0005737">
    <property type="term" value="C:cytoplasm"/>
    <property type="evidence" value="ECO:0007669"/>
    <property type="project" value="TreeGrafter"/>
</dbReference>
<keyword evidence="7" id="KW-0865">Zymogen</keyword>
<keyword evidence="8" id="KW-0456">Lyase</keyword>
<evidence type="ECO:0000256" key="8">
    <source>
        <dbReference type="ARBA" id="ARBA00023239"/>
    </source>
</evidence>
<evidence type="ECO:0000256" key="6">
    <source>
        <dbReference type="ARBA" id="ARBA00023115"/>
    </source>
</evidence>
<dbReference type="InterPro" id="IPR002773">
    <property type="entry name" value="Deoxyhypusine_synthase"/>
</dbReference>
<keyword evidence="11" id="KW-0808">Transferase</keyword>
<gene>
    <name evidence="11" type="primary">dys1</name>
</gene>
<keyword evidence="3" id="KW-0210">Decarboxylase</keyword>
<accession>A0A075GPJ6</accession>
<organism evidence="11">
    <name type="scientific">uncultured marine group II/III euryarchaeote KM3_16_D12</name>
    <dbReference type="NCBI Taxonomy" id="1457926"/>
    <lineage>
        <taxon>Archaea</taxon>
        <taxon>Methanobacteriati</taxon>
        <taxon>Methanobacteriota</taxon>
        <taxon>environmental samples</taxon>
    </lineage>
</organism>
<evidence type="ECO:0000256" key="7">
    <source>
        <dbReference type="ARBA" id="ARBA00023145"/>
    </source>
</evidence>
<dbReference type="InterPro" id="IPR036982">
    <property type="entry name" value="Deoxyhypusine_synthase_sf"/>
</dbReference>
<dbReference type="InterPro" id="IPR003826">
    <property type="entry name" value="AdoMetDC_fam_prok"/>
</dbReference>
<dbReference type="InterPro" id="IPR016067">
    <property type="entry name" value="S-AdoMet_deCO2ase_core"/>
</dbReference>
<keyword evidence="6" id="KW-0620">Polyamine biosynthesis</keyword>
<keyword evidence="10" id="KW-0670">Pyruvate</keyword>
<dbReference type="Gene3D" id="3.40.910.10">
    <property type="entry name" value="Deoxyhypusine synthase"/>
    <property type="match status" value="1"/>
</dbReference>
<evidence type="ECO:0000256" key="4">
    <source>
        <dbReference type="ARBA" id="ARBA00022813"/>
    </source>
</evidence>
<sequence length="442" mass="47864">MSDGKHVTLDYVGYVSPNGNDAEWMLELLREAAAKAGAREVHAHAEPFDGSVSPPGFAAVVLLDESHVSAHCYSERGLLAIDAFTCGETDPNQITDHLHAVLIEAIPEIKLVRKDSLKRFLNGEEMAVREFVDEHFRHFNAGELAKTARSLTDFVDSGGSLMVTLAGAMSTAEIGRSLAPAIRAGKIAAISCTGANLEEDLFNLIAYSQYGEIEDWRSLSAEQESQLENRITNRTLPEEAAIRKVESHLVEMWQSGGPKLPHEYLYELILDAGLEWDANPKDSWLLAAAEAELPMFVPGWEDSTLGNIFAARVLSGEISAEQILSGTHYMTNLASWYRAVCGTVGSSGSGGGAGLLQVGGGIAGDFPICVVPMLRQDLGEQVPLWSWYGQISESRPSYGGYSGAPPNEKISWEKLGVETPRFVIESDATIVLPILLGYLLDG</sequence>
<dbReference type="PANTHER" id="PTHR11703">
    <property type="entry name" value="DEOXYHYPUSINE SYNTHASE"/>
    <property type="match status" value="1"/>
</dbReference>
<dbReference type="Pfam" id="PF01916">
    <property type="entry name" value="DS"/>
    <property type="match status" value="1"/>
</dbReference>
<keyword evidence="9" id="KW-0704">Schiff base</keyword>
<dbReference type="GO" id="GO:0008295">
    <property type="term" value="P:spermidine biosynthetic process"/>
    <property type="evidence" value="ECO:0007669"/>
    <property type="project" value="InterPro"/>
</dbReference>